<gene>
    <name evidence="2" type="ordered locus">SFHH103_04008</name>
</gene>
<evidence type="ECO:0000313" key="3">
    <source>
        <dbReference type="Proteomes" id="UP000007735"/>
    </source>
</evidence>
<sequence>MIREHWDDVMRLVASLKAGHVAPSVMLRKLAAYGNRPIVTACRIGR</sequence>
<organism evidence="2 3">
    <name type="scientific">Sinorhizobium fredii (strain HH103)</name>
    <dbReference type="NCBI Taxonomy" id="1117943"/>
    <lineage>
        <taxon>Bacteria</taxon>
        <taxon>Pseudomonadati</taxon>
        <taxon>Pseudomonadota</taxon>
        <taxon>Alphaproteobacteria</taxon>
        <taxon>Hyphomicrobiales</taxon>
        <taxon>Rhizobiaceae</taxon>
        <taxon>Sinorhizobium/Ensifer group</taxon>
        <taxon>Sinorhizobium</taxon>
    </lineage>
</organism>
<dbReference type="Proteomes" id="UP000007735">
    <property type="component" value="Plasmid pSfHH103b"/>
</dbReference>
<keyword evidence="2" id="KW-0614">Plasmid</keyword>
<evidence type="ECO:0000313" key="2">
    <source>
        <dbReference type="EMBL" id="CCE98499.1"/>
    </source>
</evidence>
<protein>
    <recommendedName>
        <fullName evidence="1">Tn3 transposase DDE domain-containing protein</fullName>
    </recommendedName>
</protein>
<dbReference type="GO" id="GO:0006313">
    <property type="term" value="P:DNA transposition"/>
    <property type="evidence" value="ECO:0007669"/>
    <property type="project" value="InterPro"/>
</dbReference>
<proteinExistence type="predicted"/>
<name>G9ABS0_SINF1</name>
<dbReference type="GO" id="GO:0004803">
    <property type="term" value="F:transposase activity"/>
    <property type="evidence" value="ECO:0007669"/>
    <property type="project" value="InterPro"/>
</dbReference>
<dbReference type="InterPro" id="IPR002513">
    <property type="entry name" value="Tn3_Tnp_DDE_dom"/>
</dbReference>
<dbReference type="HOGENOM" id="CLU_3188191_0_0_5"/>
<dbReference type="PATRIC" id="fig|380.5.peg.4226"/>
<geneLocation type="plasmid" evidence="2 3">
    <name>pSfHH103b</name>
</geneLocation>
<evidence type="ECO:0000259" key="1">
    <source>
        <dbReference type="Pfam" id="PF01526"/>
    </source>
</evidence>
<dbReference type="KEGG" id="sfh:SFHH103_04008"/>
<dbReference type="Pfam" id="PF01526">
    <property type="entry name" value="DDE_Tnp_Tn3"/>
    <property type="match status" value="1"/>
</dbReference>
<feature type="domain" description="Tn3 transposase DDE" evidence="1">
    <location>
        <begin position="1"/>
        <end position="35"/>
    </location>
</feature>
<dbReference type="AlphaFoldDB" id="G9ABS0"/>
<accession>G9ABS0</accession>
<dbReference type="EMBL" id="HE616892">
    <property type="protein sequence ID" value="CCE98499.1"/>
    <property type="molecule type" value="Genomic_DNA"/>
</dbReference>
<reference evidence="2 3" key="1">
    <citation type="journal article" date="2012" name="J. Bacteriol.">
        <title>Genome sequence of the soybean symbiont Sinorhizobium fredii HH103.</title>
        <authorList>
            <person name="Weidner S."/>
            <person name="Becker A."/>
            <person name="Bonilla I."/>
            <person name="Jaenicke S."/>
            <person name="Lloret J."/>
            <person name="Margaret I."/>
            <person name="Puhler A."/>
            <person name="Ruiz-Sainz J.E."/>
            <person name="Schneiker-Bekel S."/>
            <person name="Szczepanowski R."/>
            <person name="Vinardell J.M."/>
            <person name="Zehner S."/>
            <person name="Gottfert M."/>
        </authorList>
    </citation>
    <scope>NUCLEOTIDE SEQUENCE [LARGE SCALE GENOMIC DNA]</scope>
    <source>
        <strain evidence="2 3">HH103</strain>
        <plasmid evidence="3">pSfHH103b</plasmid>
    </source>
</reference>